<evidence type="ECO:0000259" key="6">
    <source>
        <dbReference type="Pfam" id="PF04357"/>
    </source>
</evidence>
<evidence type="ECO:0000256" key="5">
    <source>
        <dbReference type="SAM" id="Phobius"/>
    </source>
</evidence>
<keyword evidence="2 5" id="KW-0812">Transmembrane</keyword>
<evidence type="ECO:0000256" key="1">
    <source>
        <dbReference type="ARBA" id="ARBA00004167"/>
    </source>
</evidence>
<accession>C1DVQ0</accession>
<dbReference type="STRING" id="204536.SULAZ_1217"/>
<dbReference type="EMBL" id="CP001229">
    <property type="protein sequence ID" value="ACN98670.1"/>
    <property type="molecule type" value="Genomic_DNA"/>
</dbReference>
<dbReference type="Pfam" id="PF04357">
    <property type="entry name" value="TamB"/>
    <property type="match status" value="1"/>
</dbReference>
<protein>
    <recommendedName>
        <fullName evidence="6">Translocation and assembly module TamB C-terminal domain-containing protein</fullName>
    </recommendedName>
</protein>
<gene>
    <name evidence="7" type="ordered locus">SULAZ_1217</name>
</gene>
<evidence type="ECO:0000256" key="3">
    <source>
        <dbReference type="ARBA" id="ARBA00022989"/>
    </source>
</evidence>
<keyword evidence="8" id="KW-1185">Reference proteome</keyword>
<dbReference type="InterPro" id="IPR007452">
    <property type="entry name" value="TamB_C"/>
</dbReference>
<dbReference type="GO" id="GO:0009306">
    <property type="term" value="P:protein secretion"/>
    <property type="evidence" value="ECO:0007669"/>
    <property type="project" value="InterPro"/>
</dbReference>
<sequence length="1267" mass="143985">MGKSFKEKVLNNKFVKILLKVSIETFFVVFLFFLIVLAVFYVISSYQDILKKFGIYVEDNCKVEEGRLVCSFIHITDKKEFDVKLENINGEFNFYNFLKFKPIVNLKVDKLTGKYINDLTAPPSESFKFIFPLYLFTSYVNLDLKDGNFFVENVEKGLNLDIKNISLYNNQNLVYLKSQPALILIKDSSRYNLTLTSIGSYQLKILPKKMVVENVKLSYDSIYLDVKNISLFENKVINLSASLNTPSYSYNNINLSGLRADLNLKVKKDTDLKFNGFLTQLNYQNTKLLNSKFKGEINFKEGKLDGEAQVNIESLLSEGIELKDLSLFTDIKDKDGLVLKGRYDLKLATGDFEYIDKIKKLNLEADIPSIKKVLSVLPVKKDEILDSLDGKLTLSADYFIDKGFSDIQVNSKNFTVLGLNYDSLSGKVNISLKDYFIDADLKGLSKNQTISVKGRLKNFHDLKNLSYDFNLNTTNFILENLSYLKDIPIKANLNASGRIYGDSSNLHIKLSGNAQTFSYEDINLKNLTYDFSFENDLIKVNANSGEALKSNLTYDLKNEKLNLTLNVNRQFDLTPIYPFLLKHSKEVFERVLPKTAEGSIYITSVKKDWNVDLNLNYYQAYLKDIENSIEGNLSGKLNEKDINLTVNFNKDNLTFKNYTLKKIIGNVNLLNKNLKFSLKGEGLEGYKRFNLSASGSYNLDKEIFNLSVLSNLENENLQLKADLSAEGSLNDYKGKLSTIIKNQKQVNLIYDFKGNKDRLVAYGKDVKISHKDLNFNMGESILTVNFNKQDIQKSSAVAVLKNILVKEKEITLFNFSDLKINYLDKKIFTDKQVFTGTFKGVVEKFLFDLENNLLEIAVSGEMDKNYVAQIIQYVNLDGRVKFVMAYKGKPEDILEKASFKLYGDNIRVRTPYTLNVISFDKFDITLKDNLLIDIKGSTRSYYGDSSITITGKYNLKKREGNISIFSELLPVKYENIYNGVVSTNTDIKLVQDKVYINSNLLTTGKAKVEPEYFNKEAGSKPEFLKNINLNLKVSTLSPIFMEGSWGRAYGEGRFDVKGTADKPIVNGNFRISYGKVDFLKNKYNIDFIDVKLTDSKTYVNGKLSTNVAGIYIYVNVSGPADNLKYDFFSTPPKSKDEILSLLLIKKTPEQLASSGLFSVVGNVAKLLVPFKASGEEEEGLFGTGFNVNVLPTYNPVQGITFSVYVQKYLTRKIYLGFSKPLSTTTIINQYGFYEGGYRLTERSSFVLRLYDNKAKSVDLTFTLPFDF</sequence>
<proteinExistence type="predicted"/>
<dbReference type="AlphaFoldDB" id="C1DVQ0"/>
<dbReference type="GO" id="GO:0005886">
    <property type="term" value="C:plasma membrane"/>
    <property type="evidence" value="ECO:0007669"/>
    <property type="project" value="InterPro"/>
</dbReference>
<dbReference type="KEGG" id="saf:SULAZ_1217"/>
<reference evidence="7 8" key="1">
    <citation type="journal article" date="2009" name="J. Bacteriol.">
        <title>Complete and draft genome sequences of six members of the Aquificales.</title>
        <authorList>
            <person name="Reysenbach A.L."/>
            <person name="Hamamura N."/>
            <person name="Podar M."/>
            <person name="Griffiths E."/>
            <person name="Ferreira S."/>
            <person name="Hochstein R."/>
            <person name="Heidelberg J."/>
            <person name="Johnson J."/>
            <person name="Mead D."/>
            <person name="Pohorille A."/>
            <person name="Sarmiento M."/>
            <person name="Schweighofer K."/>
            <person name="Seshadri R."/>
            <person name="Voytek M.A."/>
        </authorList>
    </citation>
    <scope>NUCLEOTIDE SEQUENCE [LARGE SCALE GENOMIC DNA]</scope>
    <source>
        <strain evidence="8">Az-Fu1 / DSM 15241 / OCM 825</strain>
    </source>
</reference>
<evidence type="ECO:0000313" key="8">
    <source>
        <dbReference type="Proteomes" id="UP000001369"/>
    </source>
</evidence>
<evidence type="ECO:0000313" key="7">
    <source>
        <dbReference type="EMBL" id="ACN98670.1"/>
    </source>
</evidence>
<dbReference type="eggNOG" id="COG2911">
    <property type="taxonomic scope" value="Bacteria"/>
</dbReference>
<comment type="subcellular location">
    <subcellularLocation>
        <location evidence="1">Membrane</location>
        <topology evidence="1">Single-pass membrane protein</topology>
    </subcellularLocation>
</comment>
<keyword evidence="3 5" id="KW-1133">Transmembrane helix</keyword>
<dbReference type="OrthoDB" id="8242at2"/>
<feature type="domain" description="Translocation and assembly module TamB C-terminal" evidence="6">
    <location>
        <begin position="928"/>
        <end position="1263"/>
    </location>
</feature>
<feature type="transmembrane region" description="Helical" evidence="5">
    <location>
        <begin position="21"/>
        <end position="43"/>
    </location>
</feature>
<dbReference type="Proteomes" id="UP000001369">
    <property type="component" value="Chromosome"/>
</dbReference>
<evidence type="ECO:0000256" key="4">
    <source>
        <dbReference type="ARBA" id="ARBA00023136"/>
    </source>
</evidence>
<dbReference type="RefSeq" id="WP_012673992.1">
    <property type="nucleotide sequence ID" value="NC_012438.1"/>
</dbReference>
<name>C1DVQ0_SULAA</name>
<evidence type="ECO:0000256" key="2">
    <source>
        <dbReference type="ARBA" id="ARBA00022692"/>
    </source>
</evidence>
<dbReference type="HOGENOM" id="CLU_264271_0_0_0"/>
<organism evidence="7 8">
    <name type="scientific">Sulfurihydrogenibium azorense (strain DSM 15241 / OCM 825 / Az-Fu1)</name>
    <dbReference type="NCBI Taxonomy" id="204536"/>
    <lineage>
        <taxon>Bacteria</taxon>
        <taxon>Pseudomonadati</taxon>
        <taxon>Aquificota</taxon>
        <taxon>Aquificia</taxon>
        <taxon>Aquificales</taxon>
        <taxon>Hydrogenothermaceae</taxon>
        <taxon>Sulfurihydrogenibium</taxon>
    </lineage>
</organism>
<keyword evidence="4 5" id="KW-0472">Membrane</keyword>